<sequence>MLQAFLAALLPVLGLFSDTEEFPMPSAVQNLYEVCNETFSSSAVPVPPQRAIQRLRSVLDTIKPVDVGLNEDVFENDHGYGFFGPSLWRGRHSRIVARWAAPVTYLHLYECDRFSIGIFCLPASAVIPFHNHPGMTVLSKLLFGSMYIKAYDWVDPINTETNSNPSQLRLARLEVDNVFTSPCDTSVLYPTSGGNIHSFRAVTSCAVLDVLGPPYSDIEGRNCTYYSEYPYSSLPDDGNTIPDDDDQGCAWLEEIKRPDEFIVRGAPYKGPQIEA</sequence>
<keyword evidence="6" id="KW-0408">Iron</keyword>
<dbReference type="Pfam" id="PF07847">
    <property type="entry name" value="PCO_ADO"/>
    <property type="match status" value="1"/>
</dbReference>
<evidence type="ECO:0000256" key="8">
    <source>
        <dbReference type="SAM" id="SignalP"/>
    </source>
</evidence>
<dbReference type="SUPFAM" id="SSF51182">
    <property type="entry name" value="RmlC-like cupins"/>
    <property type="match status" value="1"/>
</dbReference>
<evidence type="ECO:0000256" key="6">
    <source>
        <dbReference type="ARBA" id="ARBA00023004"/>
    </source>
</evidence>
<dbReference type="EC" id="1.13.11.20" evidence="3"/>
<dbReference type="InterPro" id="IPR012864">
    <property type="entry name" value="PCO/ADO"/>
</dbReference>
<dbReference type="AlphaFoldDB" id="D5A9Y5"/>
<evidence type="ECO:0000256" key="4">
    <source>
        <dbReference type="ARBA" id="ARBA00022723"/>
    </source>
</evidence>
<dbReference type="GO" id="GO:0070483">
    <property type="term" value="P:detection of hypoxia"/>
    <property type="evidence" value="ECO:0007669"/>
    <property type="project" value="UniProtKB-ARBA"/>
</dbReference>
<keyword evidence="8" id="KW-0732">Signal</keyword>
<evidence type="ECO:0000256" key="1">
    <source>
        <dbReference type="ARBA" id="ARBA00001954"/>
    </source>
</evidence>
<accession>D5A9Y5</accession>
<dbReference type="CDD" id="cd20289">
    <property type="entry name" value="cupin_ADO"/>
    <property type="match status" value="1"/>
</dbReference>
<evidence type="ECO:0000256" key="7">
    <source>
        <dbReference type="ARBA" id="ARBA00024284"/>
    </source>
</evidence>
<reference evidence="9" key="1">
    <citation type="submission" date="2010-04" db="EMBL/GenBank/DDBJ databases">
        <authorList>
            <person name="Reid K.E."/>
            <person name="Liao N."/>
            <person name="Chan S."/>
            <person name="Docking R."/>
            <person name="Taylor G."/>
            <person name="Moore R."/>
            <person name="Mayo M."/>
            <person name="Munro S."/>
            <person name="King J."/>
            <person name="Yanchuk A."/>
            <person name="Holt R."/>
            <person name="Jones S."/>
            <person name="Marra M."/>
            <person name="Ritland C.E."/>
            <person name="Ritland K."/>
            <person name="Bohlmann J."/>
        </authorList>
    </citation>
    <scope>NUCLEOTIDE SEQUENCE</scope>
    <source>
        <tissue evidence="9">Bud</tissue>
    </source>
</reference>
<dbReference type="GO" id="GO:0046872">
    <property type="term" value="F:metal ion binding"/>
    <property type="evidence" value="ECO:0007669"/>
    <property type="project" value="UniProtKB-KW"/>
</dbReference>
<comment type="cofactor">
    <cofactor evidence="1">
        <name>Fe(2+)</name>
        <dbReference type="ChEBI" id="CHEBI:29033"/>
    </cofactor>
</comment>
<evidence type="ECO:0000256" key="2">
    <source>
        <dbReference type="ARBA" id="ARBA00006622"/>
    </source>
</evidence>
<dbReference type="Gene3D" id="2.60.120.10">
    <property type="entry name" value="Jelly Rolls"/>
    <property type="match status" value="1"/>
</dbReference>
<protein>
    <recommendedName>
        <fullName evidence="3">cysteine dioxygenase</fullName>
        <ecNumber evidence="3">1.13.11.20</ecNumber>
    </recommendedName>
</protein>
<dbReference type="OMA" id="ERECHAW"/>
<dbReference type="InterPro" id="IPR011051">
    <property type="entry name" value="RmlC_Cupin_sf"/>
</dbReference>
<evidence type="ECO:0000256" key="5">
    <source>
        <dbReference type="ARBA" id="ARBA00023002"/>
    </source>
</evidence>
<evidence type="ECO:0000313" key="9">
    <source>
        <dbReference type="EMBL" id="ADE76354.1"/>
    </source>
</evidence>
<evidence type="ECO:0000256" key="3">
    <source>
        <dbReference type="ARBA" id="ARBA00013133"/>
    </source>
</evidence>
<feature type="signal peptide" evidence="8">
    <location>
        <begin position="1"/>
        <end position="21"/>
    </location>
</feature>
<dbReference type="InterPro" id="IPR014710">
    <property type="entry name" value="RmlC-like_jellyroll"/>
</dbReference>
<comment type="catalytic activity">
    <reaction evidence="7">
        <text>L-cysteine + O2 = 3-sulfino-L-alanine + H(+)</text>
        <dbReference type="Rhea" id="RHEA:20441"/>
        <dbReference type="ChEBI" id="CHEBI:15378"/>
        <dbReference type="ChEBI" id="CHEBI:15379"/>
        <dbReference type="ChEBI" id="CHEBI:35235"/>
        <dbReference type="ChEBI" id="CHEBI:61085"/>
        <dbReference type="EC" id="1.13.11.20"/>
    </reaction>
    <physiologicalReaction direction="left-to-right" evidence="7">
        <dbReference type="Rhea" id="RHEA:20442"/>
    </physiologicalReaction>
</comment>
<name>D5A9Y5_PICSI</name>
<comment type="similarity">
    <text evidence="2">Belongs to the cysteine dioxygenase family.</text>
</comment>
<keyword evidence="5" id="KW-0560">Oxidoreductase</keyword>
<proteinExistence type="evidence at transcript level"/>
<dbReference type="PANTHER" id="PTHR22966">
    <property type="entry name" value="2-AMINOETHANETHIOL DIOXYGENASE"/>
    <property type="match status" value="1"/>
</dbReference>
<dbReference type="EMBL" id="BT123009">
    <property type="protein sequence ID" value="ADE76354.1"/>
    <property type="molecule type" value="mRNA"/>
</dbReference>
<keyword evidence="4" id="KW-0479">Metal-binding</keyword>
<dbReference type="PANTHER" id="PTHR22966:SF1">
    <property type="entry name" value="PLANT CYSTEINE OXIDASE 1"/>
    <property type="match status" value="1"/>
</dbReference>
<organism evidence="9">
    <name type="scientific">Picea sitchensis</name>
    <name type="common">Sitka spruce</name>
    <name type="synonym">Pinus sitchensis</name>
    <dbReference type="NCBI Taxonomy" id="3332"/>
    <lineage>
        <taxon>Eukaryota</taxon>
        <taxon>Viridiplantae</taxon>
        <taxon>Streptophyta</taxon>
        <taxon>Embryophyta</taxon>
        <taxon>Tracheophyta</taxon>
        <taxon>Spermatophyta</taxon>
        <taxon>Pinopsida</taxon>
        <taxon>Pinidae</taxon>
        <taxon>Conifers I</taxon>
        <taxon>Pinales</taxon>
        <taxon>Pinaceae</taxon>
        <taxon>Picea</taxon>
    </lineage>
</organism>
<feature type="chain" id="PRO_5003069129" description="cysteine dioxygenase" evidence="8">
    <location>
        <begin position="22"/>
        <end position="275"/>
    </location>
</feature>
<dbReference type="GO" id="GO:0017172">
    <property type="term" value="F:cysteine dioxygenase activity"/>
    <property type="evidence" value="ECO:0007669"/>
    <property type="project" value="UniProtKB-EC"/>
</dbReference>